<dbReference type="NCBIfam" id="TIGR01509">
    <property type="entry name" value="HAD-SF-IA-v3"/>
    <property type="match status" value="1"/>
</dbReference>
<comment type="similarity">
    <text evidence="2">Belongs to the HAD-like hydrolase superfamily. CbbY/CbbZ/Gph/YieH family.</text>
</comment>
<dbReference type="SFLD" id="SFLDG01129">
    <property type="entry name" value="C1.5:_HAD__Beta-PGM__Phosphata"/>
    <property type="match status" value="1"/>
</dbReference>
<dbReference type="AlphaFoldDB" id="A0A931I2E2"/>
<dbReference type="PANTHER" id="PTHR46193:SF10">
    <property type="entry name" value="6-PHOSPHOGLUCONATE PHOSPHATASE"/>
    <property type="match status" value="1"/>
</dbReference>
<evidence type="ECO:0000256" key="3">
    <source>
        <dbReference type="ARBA" id="ARBA00022723"/>
    </source>
</evidence>
<dbReference type="SUPFAM" id="SSF56784">
    <property type="entry name" value="HAD-like"/>
    <property type="match status" value="1"/>
</dbReference>
<evidence type="ECO:0000256" key="2">
    <source>
        <dbReference type="ARBA" id="ARBA00006171"/>
    </source>
</evidence>
<dbReference type="InterPro" id="IPR023198">
    <property type="entry name" value="PGP-like_dom2"/>
</dbReference>
<dbReference type="SFLD" id="SFLDS00003">
    <property type="entry name" value="Haloacid_Dehalogenase"/>
    <property type="match status" value="1"/>
</dbReference>
<dbReference type="PANTHER" id="PTHR46193">
    <property type="entry name" value="6-PHOSPHOGLUCONATE PHOSPHATASE"/>
    <property type="match status" value="1"/>
</dbReference>
<dbReference type="Gene3D" id="3.40.50.1000">
    <property type="entry name" value="HAD superfamily/HAD-like"/>
    <property type="match status" value="1"/>
</dbReference>
<dbReference type="InterPro" id="IPR041492">
    <property type="entry name" value="HAD_2"/>
</dbReference>
<dbReference type="SFLD" id="SFLDG01135">
    <property type="entry name" value="C1.5.6:_HAD__Beta-PGM__Phospha"/>
    <property type="match status" value="1"/>
</dbReference>
<reference evidence="5" key="1">
    <citation type="submission" date="2020-12" db="EMBL/GenBank/DDBJ databases">
        <title>Methylobrevis albus sp. nov., isolated from fresh water lack sediment.</title>
        <authorList>
            <person name="Zou Q."/>
        </authorList>
    </citation>
    <scope>NUCLEOTIDE SEQUENCE</scope>
    <source>
        <strain evidence="5">L22</strain>
    </source>
</reference>
<comment type="caution">
    <text evidence="5">The sequence shown here is derived from an EMBL/GenBank/DDBJ whole genome shotgun (WGS) entry which is preliminary data.</text>
</comment>
<dbReference type="RefSeq" id="WP_197311258.1">
    <property type="nucleotide sequence ID" value="NZ_JADZLT010000050.1"/>
</dbReference>
<dbReference type="EMBL" id="JADZLT010000050">
    <property type="protein sequence ID" value="MBH0238169.1"/>
    <property type="molecule type" value="Genomic_DNA"/>
</dbReference>
<dbReference type="InterPro" id="IPR006439">
    <property type="entry name" value="HAD-SF_hydro_IA"/>
</dbReference>
<dbReference type="Pfam" id="PF13419">
    <property type="entry name" value="HAD_2"/>
    <property type="match status" value="1"/>
</dbReference>
<proteinExistence type="inferred from homology"/>
<evidence type="ECO:0000256" key="1">
    <source>
        <dbReference type="ARBA" id="ARBA00001946"/>
    </source>
</evidence>
<evidence type="ECO:0000313" key="5">
    <source>
        <dbReference type="EMBL" id="MBH0238169.1"/>
    </source>
</evidence>
<accession>A0A931I2E2</accession>
<dbReference type="InterPro" id="IPR051600">
    <property type="entry name" value="Beta-PGM-like"/>
</dbReference>
<dbReference type="GO" id="GO:0046872">
    <property type="term" value="F:metal ion binding"/>
    <property type="evidence" value="ECO:0007669"/>
    <property type="project" value="UniProtKB-KW"/>
</dbReference>
<organism evidence="5 6">
    <name type="scientific">Methylobrevis albus</name>
    <dbReference type="NCBI Taxonomy" id="2793297"/>
    <lineage>
        <taxon>Bacteria</taxon>
        <taxon>Pseudomonadati</taxon>
        <taxon>Pseudomonadota</taxon>
        <taxon>Alphaproteobacteria</taxon>
        <taxon>Hyphomicrobiales</taxon>
        <taxon>Pleomorphomonadaceae</taxon>
        <taxon>Methylobrevis</taxon>
    </lineage>
</organism>
<keyword evidence="6" id="KW-1185">Reference proteome</keyword>
<protein>
    <submittedName>
        <fullName evidence="5">HAD family phosphatase</fullName>
    </submittedName>
</protein>
<dbReference type="Proteomes" id="UP000631694">
    <property type="component" value="Unassembled WGS sequence"/>
</dbReference>
<dbReference type="InterPro" id="IPR036412">
    <property type="entry name" value="HAD-like_sf"/>
</dbReference>
<keyword evidence="3" id="KW-0479">Metal-binding</keyword>
<keyword evidence="4" id="KW-0460">Magnesium</keyword>
<dbReference type="InterPro" id="IPR023214">
    <property type="entry name" value="HAD_sf"/>
</dbReference>
<dbReference type="GO" id="GO:0003824">
    <property type="term" value="F:catalytic activity"/>
    <property type="evidence" value="ECO:0007669"/>
    <property type="project" value="UniProtKB-ARBA"/>
</dbReference>
<sequence length="225" mass="23930">MLTIFDCDGVLVDSELLAAEVNAEFFKDVGYDLTPAELIIRFAGLTGDEIAATIEREIGRLLPEDMKPKIDAEIDRRLATVKAIAGIHELLDVLEGPRCICSNSSSARLAISLGATGLYDRFKPYVFSARDVRQGRGKPAPDVFLHAAEVFGVDPRDAVVIEDSTHGVIAAVAAGMRVIGFTGGAHTWSGHADALTEAGAETVVKRLTDVAPTIDAVRSWGGVQG</sequence>
<evidence type="ECO:0000256" key="4">
    <source>
        <dbReference type="ARBA" id="ARBA00022842"/>
    </source>
</evidence>
<gene>
    <name evidence="5" type="ORF">I5731_10075</name>
</gene>
<name>A0A931I2E2_9HYPH</name>
<comment type="cofactor">
    <cofactor evidence="1">
        <name>Mg(2+)</name>
        <dbReference type="ChEBI" id="CHEBI:18420"/>
    </cofactor>
</comment>
<dbReference type="Gene3D" id="1.10.150.240">
    <property type="entry name" value="Putative phosphatase, domain 2"/>
    <property type="match status" value="1"/>
</dbReference>
<evidence type="ECO:0000313" key="6">
    <source>
        <dbReference type="Proteomes" id="UP000631694"/>
    </source>
</evidence>